<gene>
    <name evidence="5" type="ORF">DRJ04_09920</name>
</gene>
<dbReference type="GO" id="GO:0051537">
    <property type="term" value="F:2 iron, 2 sulfur cluster binding"/>
    <property type="evidence" value="ECO:0007669"/>
    <property type="project" value="InterPro"/>
</dbReference>
<comment type="similarity">
    <text evidence="2">Belongs to the succinate dehydrogenase/fumarate reductase iron-sulfur protein family.</text>
</comment>
<dbReference type="CDD" id="cd00165">
    <property type="entry name" value="S4"/>
    <property type="match status" value="1"/>
</dbReference>
<reference evidence="5 6" key="1">
    <citation type="submission" date="2018-06" db="EMBL/GenBank/DDBJ databases">
        <title>Extensive metabolic versatility and redundancy in microbially diverse, dynamic hydrothermal sediments.</title>
        <authorList>
            <person name="Dombrowski N."/>
            <person name="Teske A."/>
            <person name="Baker B.J."/>
        </authorList>
    </citation>
    <scope>NUCLEOTIDE SEQUENCE [LARGE SCALE GENOMIC DNA]</scope>
    <source>
        <strain evidence="5">B3_G15</strain>
    </source>
</reference>
<dbReference type="AlphaFoldDB" id="A0A662D7Y1"/>
<protein>
    <recommendedName>
        <fullName evidence="4">Succinate dehydogenase/fumarate reductase N-terminal domain-containing protein</fullName>
    </recommendedName>
</protein>
<sequence length="82" mass="8994">MPIDRMVTVHELLNIIHRDIDGTLAFRTYKCYKGSCSLCVVKLNGKVVKSCSTPLNPGEEITIEPAGGGEVIRDLVVDFNAM</sequence>
<dbReference type="InterPro" id="IPR025192">
    <property type="entry name" value="Succ_DH/fum_Rdtase_N"/>
</dbReference>
<dbReference type="InterPro" id="IPR006058">
    <property type="entry name" value="2Fe2S_fd_BS"/>
</dbReference>
<feature type="domain" description="Succinate dehydogenase/fumarate reductase N-terminal" evidence="4">
    <location>
        <begin position="5"/>
        <end position="81"/>
    </location>
</feature>
<evidence type="ECO:0000313" key="6">
    <source>
        <dbReference type="Proteomes" id="UP000280417"/>
    </source>
</evidence>
<dbReference type="InterPro" id="IPR012675">
    <property type="entry name" value="Beta-grasp_dom_sf"/>
</dbReference>
<dbReference type="GO" id="GO:0009055">
    <property type="term" value="F:electron transfer activity"/>
    <property type="evidence" value="ECO:0007669"/>
    <property type="project" value="InterPro"/>
</dbReference>
<organism evidence="5 6">
    <name type="scientific">Aerophobetes bacterium</name>
    <dbReference type="NCBI Taxonomy" id="2030807"/>
    <lineage>
        <taxon>Bacteria</taxon>
        <taxon>Candidatus Aerophobota</taxon>
    </lineage>
</organism>
<dbReference type="SUPFAM" id="SSF54292">
    <property type="entry name" value="2Fe-2S ferredoxin-like"/>
    <property type="match status" value="1"/>
</dbReference>
<dbReference type="Pfam" id="PF13085">
    <property type="entry name" value="Fer2_3"/>
    <property type="match status" value="1"/>
</dbReference>
<dbReference type="Proteomes" id="UP000280417">
    <property type="component" value="Unassembled WGS sequence"/>
</dbReference>
<accession>A0A662D7Y1</accession>
<comment type="cofactor">
    <cofactor evidence="3">
        <name>[2Fe-2S] cluster</name>
        <dbReference type="ChEBI" id="CHEBI:190135"/>
    </cofactor>
</comment>
<evidence type="ECO:0000259" key="4">
    <source>
        <dbReference type="Pfam" id="PF13085"/>
    </source>
</evidence>
<comment type="caution">
    <text evidence="5">The sequence shown here is derived from an EMBL/GenBank/DDBJ whole genome shotgun (WGS) entry which is preliminary data.</text>
</comment>
<comment type="cofactor">
    <cofactor evidence="1">
        <name>[3Fe-4S] cluster</name>
        <dbReference type="ChEBI" id="CHEBI:21137"/>
    </cofactor>
</comment>
<evidence type="ECO:0000256" key="3">
    <source>
        <dbReference type="ARBA" id="ARBA00034078"/>
    </source>
</evidence>
<dbReference type="Gene3D" id="3.10.20.30">
    <property type="match status" value="1"/>
</dbReference>
<dbReference type="InterPro" id="IPR036010">
    <property type="entry name" value="2Fe-2S_ferredoxin-like_sf"/>
</dbReference>
<name>A0A662D7Y1_UNCAE</name>
<dbReference type="EMBL" id="QMQA01000369">
    <property type="protein sequence ID" value="RLE09411.1"/>
    <property type="molecule type" value="Genomic_DNA"/>
</dbReference>
<evidence type="ECO:0000256" key="1">
    <source>
        <dbReference type="ARBA" id="ARBA00001927"/>
    </source>
</evidence>
<dbReference type="PROSITE" id="PS00197">
    <property type="entry name" value="2FE2S_FER_1"/>
    <property type="match status" value="1"/>
</dbReference>
<evidence type="ECO:0000256" key="2">
    <source>
        <dbReference type="ARBA" id="ARBA00009433"/>
    </source>
</evidence>
<proteinExistence type="inferred from homology"/>
<evidence type="ECO:0000313" key="5">
    <source>
        <dbReference type="EMBL" id="RLE09411.1"/>
    </source>
</evidence>